<sequence>MISTQKIALVTGGSRGLGRNAAIALSRKGIDVIITYHTRKDEADKVVQEIENSGRKAAAIQLDTGNVSSLDAFVSRMSAVLHERWNRDQIDILVNNAGYGIHASVAETTEAQFDNIMNVQFKGVFFLSQKLFPYIVDNGRVVNISTGLTRFVIEGFGAYAAMKGAIEVLTKYMAKEWGKRGIRVNVVAPGAIATDFGGGAVRDNPQMNEHVASNTALGRVGEADDIGGVIASLCTEEFGWVNGTRLEVSGGQML</sequence>
<evidence type="ECO:0000256" key="2">
    <source>
        <dbReference type="ARBA" id="ARBA00011881"/>
    </source>
</evidence>
<dbReference type="InterPro" id="IPR036291">
    <property type="entry name" value="NAD(P)-bd_dom_sf"/>
</dbReference>
<accession>A0A268NVI7</accession>
<dbReference type="FunFam" id="3.40.50.720:FF:000374">
    <property type="entry name" value="3-oxoacyl-(Acyl-carrier-protein) reductase"/>
    <property type="match status" value="1"/>
</dbReference>
<evidence type="ECO:0000256" key="3">
    <source>
        <dbReference type="ARBA" id="ARBA00022857"/>
    </source>
</evidence>
<dbReference type="PRINTS" id="PR00080">
    <property type="entry name" value="SDRFAMILY"/>
</dbReference>
<organism evidence="5 6">
    <name type="scientific">Shouchella clausii</name>
    <name type="common">Alkalihalobacillus clausii</name>
    <dbReference type="NCBI Taxonomy" id="79880"/>
    <lineage>
        <taxon>Bacteria</taxon>
        <taxon>Bacillati</taxon>
        <taxon>Bacillota</taxon>
        <taxon>Bacilli</taxon>
        <taxon>Bacillales</taxon>
        <taxon>Bacillaceae</taxon>
        <taxon>Shouchella</taxon>
    </lineage>
</organism>
<dbReference type="AlphaFoldDB" id="A0A268NVI7"/>
<dbReference type="Pfam" id="PF13561">
    <property type="entry name" value="adh_short_C2"/>
    <property type="match status" value="1"/>
</dbReference>
<comment type="subunit">
    <text evidence="2">Homotetramer.</text>
</comment>
<dbReference type="EMBL" id="NPCC01000042">
    <property type="protein sequence ID" value="PAE87100.1"/>
    <property type="molecule type" value="Genomic_DNA"/>
</dbReference>
<dbReference type="RefSeq" id="WP_073304926.1">
    <property type="nucleotide sequence ID" value="NZ_BOQQ01000008.1"/>
</dbReference>
<keyword evidence="4" id="KW-0560">Oxidoreductase</keyword>
<dbReference type="Proteomes" id="UP000216207">
    <property type="component" value="Unassembled WGS sequence"/>
</dbReference>
<dbReference type="PANTHER" id="PTHR43639:SF1">
    <property type="entry name" value="SHORT-CHAIN DEHYDROGENASE_REDUCTASE FAMILY PROTEIN"/>
    <property type="match status" value="1"/>
</dbReference>
<dbReference type="Gene3D" id="3.40.50.720">
    <property type="entry name" value="NAD(P)-binding Rossmann-like Domain"/>
    <property type="match status" value="1"/>
</dbReference>
<keyword evidence="3" id="KW-0521">NADP</keyword>
<evidence type="ECO:0000256" key="1">
    <source>
        <dbReference type="ARBA" id="ARBA00006484"/>
    </source>
</evidence>
<evidence type="ECO:0000313" key="5">
    <source>
        <dbReference type="EMBL" id="PAE87100.1"/>
    </source>
</evidence>
<protein>
    <submittedName>
        <fullName evidence="5">Short-chain dehydrogenase</fullName>
    </submittedName>
</protein>
<name>A0A268NVI7_SHOCL</name>
<gene>
    <name evidence="5" type="ORF">CHH72_20190</name>
</gene>
<evidence type="ECO:0000313" key="6">
    <source>
        <dbReference type="Proteomes" id="UP000216207"/>
    </source>
</evidence>
<comment type="caution">
    <text evidence="5">The sequence shown here is derived from an EMBL/GenBank/DDBJ whole genome shotgun (WGS) entry which is preliminary data.</text>
</comment>
<dbReference type="PANTHER" id="PTHR43639">
    <property type="entry name" value="OXIDOREDUCTASE, SHORT-CHAIN DEHYDROGENASE/REDUCTASE FAMILY (AFU_ORTHOLOGUE AFUA_5G02870)"/>
    <property type="match status" value="1"/>
</dbReference>
<reference evidence="5 6" key="1">
    <citation type="submission" date="2017-07" db="EMBL/GenBank/DDBJ databases">
        <title>Isolation and whole genome analysis of endospore-forming bacteria from heroin.</title>
        <authorList>
            <person name="Kalinowski J."/>
            <person name="Ahrens B."/>
            <person name="Al-Dilaimi A."/>
            <person name="Winkler A."/>
            <person name="Wibberg D."/>
            <person name="Schleenbecker U."/>
            <person name="Ruckert C."/>
            <person name="Wolfel R."/>
            <person name="Grass G."/>
        </authorList>
    </citation>
    <scope>NUCLEOTIDE SEQUENCE [LARGE SCALE GENOMIC DNA]</scope>
    <source>
        <strain evidence="5 6">7539</strain>
    </source>
</reference>
<dbReference type="PRINTS" id="PR00081">
    <property type="entry name" value="GDHRDH"/>
</dbReference>
<dbReference type="SUPFAM" id="SSF51735">
    <property type="entry name" value="NAD(P)-binding Rossmann-fold domains"/>
    <property type="match status" value="1"/>
</dbReference>
<dbReference type="GO" id="GO:0016491">
    <property type="term" value="F:oxidoreductase activity"/>
    <property type="evidence" value="ECO:0007669"/>
    <property type="project" value="UniProtKB-KW"/>
</dbReference>
<dbReference type="InterPro" id="IPR002347">
    <property type="entry name" value="SDR_fam"/>
</dbReference>
<comment type="similarity">
    <text evidence="1">Belongs to the short-chain dehydrogenases/reductases (SDR) family.</text>
</comment>
<proteinExistence type="inferred from homology"/>
<evidence type="ECO:0000256" key="4">
    <source>
        <dbReference type="ARBA" id="ARBA00023002"/>
    </source>
</evidence>